<keyword evidence="6" id="KW-1185">Reference proteome</keyword>
<proteinExistence type="inferred from homology"/>
<evidence type="ECO:0000313" key="5">
    <source>
        <dbReference type="EMBL" id="KOO34879.1"/>
    </source>
</evidence>
<keyword evidence="1 5" id="KW-0378">Hydrolase</keyword>
<feature type="compositionally biased region" description="Gly residues" evidence="2">
    <location>
        <begin position="564"/>
        <end position="592"/>
    </location>
</feature>
<dbReference type="SMART" id="SM00213">
    <property type="entry name" value="UBQ"/>
    <property type="match status" value="1"/>
</dbReference>
<feature type="region of interest" description="Disordered" evidence="2">
    <location>
        <begin position="553"/>
        <end position="662"/>
    </location>
</feature>
<dbReference type="EMBL" id="JWZX01001061">
    <property type="protein sequence ID" value="KOO34879.1"/>
    <property type="molecule type" value="Genomic_DNA"/>
</dbReference>
<dbReference type="InterPro" id="IPR050164">
    <property type="entry name" value="Peptidase_C19"/>
</dbReference>
<dbReference type="PROSITE" id="PS50053">
    <property type="entry name" value="UBIQUITIN_2"/>
    <property type="match status" value="1"/>
</dbReference>
<dbReference type="PROSITE" id="PS00973">
    <property type="entry name" value="USP_2"/>
    <property type="match status" value="1"/>
</dbReference>
<keyword evidence="1" id="KW-0645">Protease</keyword>
<feature type="domain" description="USP" evidence="4">
    <location>
        <begin position="267"/>
        <end position="531"/>
    </location>
</feature>
<dbReference type="SUPFAM" id="SSF54001">
    <property type="entry name" value="Cysteine proteinases"/>
    <property type="match status" value="1"/>
</dbReference>
<keyword evidence="1" id="KW-0833">Ubl conjugation pathway</keyword>
<evidence type="ECO:0000259" key="4">
    <source>
        <dbReference type="PROSITE" id="PS50235"/>
    </source>
</evidence>
<dbReference type="GO" id="GO:0005634">
    <property type="term" value="C:nucleus"/>
    <property type="evidence" value="ECO:0007669"/>
    <property type="project" value="TreeGrafter"/>
</dbReference>
<dbReference type="EC" id="3.4.19.12" evidence="1"/>
<feature type="compositionally biased region" description="Low complexity" evidence="2">
    <location>
        <begin position="396"/>
        <end position="418"/>
    </location>
</feature>
<dbReference type="InterPro" id="IPR038765">
    <property type="entry name" value="Papain-like_cys_pep_sf"/>
</dbReference>
<feature type="domain" description="Ubiquitin-like" evidence="3">
    <location>
        <begin position="150"/>
        <end position="225"/>
    </location>
</feature>
<dbReference type="AlphaFoldDB" id="A0A0M0K7U4"/>
<organism evidence="5 6">
    <name type="scientific">Chrysochromulina tobinii</name>
    <dbReference type="NCBI Taxonomy" id="1460289"/>
    <lineage>
        <taxon>Eukaryota</taxon>
        <taxon>Haptista</taxon>
        <taxon>Haptophyta</taxon>
        <taxon>Prymnesiophyceae</taxon>
        <taxon>Prymnesiales</taxon>
        <taxon>Chrysochromulinaceae</taxon>
        <taxon>Chrysochromulina</taxon>
    </lineage>
</organism>
<dbReference type="Proteomes" id="UP000037460">
    <property type="component" value="Unassembled WGS sequence"/>
</dbReference>
<dbReference type="InterPro" id="IPR001394">
    <property type="entry name" value="Peptidase_C19_UCH"/>
</dbReference>
<dbReference type="CDD" id="cd17039">
    <property type="entry name" value="Ubl_ubiquitin_like"/>
    <property type="match status" value="1"/>
</dbReference>
<dbReference type="GO" id="GO:0004843">
    <property type="term" value="F:cysteine-type deubiquitinase activity"/>
    <property type="evidence" value="ECO:0007669"/>
    <property type="project" value="UniProtKB-UniRule"/>
</dbReference>
<dbReference type="GO" id="GO:0006508">
    <property type="term" value="P:proteolysis"/>
    <property type="evidence" value="ECO:0007669"/>
    <property type="project" value="UniProtKB-KW"/>
</dbReference>
<evidence type="ECO:0000313" key="6">
    <source>
        <dbReference type="Proteomes" id="UP000037460"/>
    </source>
</evidence>
<feature type="compositionally biased region" description="Polar residues" evidence="2">
    <location>
        <begin position="380"/>
        <end position="395"/>
    </location>
</feature>
<feature type="compositionally biased region" description="Low complexity" evidence="2">
    <location>
        <begin position="599"/>
        <end position="608"/>
    </location>
</feature>
<evidence type="ECO:0000256" key="2">
    <source>
        <dbReference type="SAM" id="MobiDB-lite"/>
    </source>
</evidence>
<evidence type="ECO:0000259" key="3">
    <source>
        <dbReference type="PROSITE" id="PS50053"/>
    </source>
</evidence>
<reference evidence="6" key="1">
    <citation type="journal article" date="2015" name="PLoS Genet.">
        <title>Genome Sequence and Transcriptome Analyses of Chrysochromulina tobin: Metabolic Tools for Enhanced Algal Fitness in the Prominent Order Prymnesiales (Haptophyceae).</title>
        <authorList>
            <person name="Hovde B.T."/>
            <person name="Deodato C.R."/>
            <person name="Hunsperger H.M."/>
            <person name="Ryken S.A."/>
            <person name="Yost W."/>
            <person name="Jha R.K."/>
            <person name="Patterson J."/>
            <person name="Monnat R.J. Jr."/>
            <person name="Barlow S.B."/>
            <person name="Starkenburg S.R."/>
            <person name="Cattolico R.A."/>
        </authorList>
    </citation>
    <scope>NUCLEOTIDE SEQUENCE</scope>
    <source>
        <strain evidence="6">CCMP291</strain>
    </source>
</reference>
<gene>
    <name evidence="5" type="ORF">Ctob_012353</name>
</gene>
<dbReference type="PROSITE" id="PS00972">
    <property type="entry name" value="USP_1"/>
    <property type="match status" value="1"/>
</dbReference>
<dbReference type="PANTHER" id="PTHR24006:SF702">
    <property type="entry name" value="UBIQUITIN CARBOXYL-TERMINAL HYDROLASE 47"/>
    <property type="match status" value="1"/>
</dbReference>
<dbReference type="PROSITE" id="PS50235">
    <property type="entry name" value="USP_3"/>
    <property type="match status" value="1"/>
</dbReference>
<dbReference type="InterPro" id="IPR029071">
    <property type="entry name" value="Ubiquitin-like_domsf"/>
</dbReference>
<dbReference type="InterPro" id="IPR018200">
    <property type="entry name" value="USP_CS"/>
</dbReference>
<dbReference type="OrthoDB" id="292964at2759"/>
<dbReference type="InterPro" id="IPR000626">
    <property type="entry name" value="Ubiquitin-like_dom"/>
</dbReference>
<protein>
    <recommendedName>
        <fullName evidence="1">Ubiquitin carboxyl-terminal hydrolase</fullName>
        <ecNumber evidence="1">3.4.19.12</ecNumber>
    </recommendedName>
</protein>
<dbReference type="Pfam" id="PF00443">
    <property type="entry name" value="UCH"/>
    <property type="match status" value="3"/>
</dbReference>
<dbReference type="InterPro" id="IPR028889">
    <property type="entry name" value="USP"/>
</dbReference>
<feature type="region of interest" description="Disordered" evidence="2">
    <location>
        <begin position="373"/>
        <end position="418"/>
    </location>
</feature>
<evidence type="ECO:0000256" key="1">
    <source>
        <dbReference type="RuleBase" id="RU366025"/>
    </source>
</evidence>
<name>A0A0M0K7U4_9EUKA</name>
<dbReference type="GO" id="GO:0016579">
    <property type="term" value="P:protein deubiquitination"/>
    <property type="evidence" value="ECO:0007669"/>
    <property type="project" value="InterPro"/>
</dbReference>
<sequence length="662" mass="67499">MSATAVAGAPATEPMVDLEVCTMLNPKNGTKLRVPANATIAEVKAQLRPSGEMVTLLWAGQMLTCPSETLCELGISGSQRLSMVDRMTPDTGPLGMIQLSDAAKAAAARAAAATAAGFSPVGPAASPGSASEPLAAGSAAAGASSANAAAPVQVTKVNGQKMQVPYDAAMTGIGLKRQLQLRGEGDVRAIRLICLGKELVDDLPLSAQRVQPGAIVYFMLREVPPSAAGGASGLGSRLGAGAAGSWGPVSHGSGNGAAGERREGQWVGLRNQGATCYLNSLVQALFMTPSFRASVSELGLTSALKWGPVSRQQDVHEFWTMLCERIEADLKGTAHGTLVEDLFQGEQRDYVRCHTSAGVRLLATLDTHDAAHDDDTSAAPSNASLWETSNASSALSGGSPTMTPSGGSPTMTPSGGLPLSAAAAEVAGDASTMDVDTPTVAEGEAATGTPSAAVYELYAVLVHKGSASFGHYYALLQDVERGEWYEFNDATVKPIKPSELRRAVGGAESAASGSYSWSGSTCAYMLLYRQVTDPKRIQQALAAAAAAPGVMATPQDRFPSTGGHTLGGAPGGAGVGSGGAASGGTPVGGGGVRMSRLLSAATSSTASAGETRSPLAPPSENAKRLRETSEQTDEPAGTTHAAPICFTHEPVEEDNPYARMGF</sequence>
<dbReference type="PANTHER" id="PTHR24006">
    <property type="entry name" value="UBIQUITIN CARBOXYL-TERMINAL HYDROLASE"/>
    <property type="match status" value="1"/>
</dbReference>
<accession>A0A0M0K7U4</accession>
<comment type="similarity">
    <text evidence="1">Belongs to the peptidase C19 family.</text>
</comment>
<dbReference type="Gene3D" id="3.90.70.10">
    <property type="entry name" value="Cysteine proteinases"/>
    <property type="match status" value="2"/>
</dbReference>
<comment type="caution">
    <text evidence="5">The sequence shown here is derived from an EMBL/GenBank/DDBJ whole genome shotgun (WGS) entry which is preliminary data.</text>
</comment>
<comment type="catalytic activity">
    <reaction evidence="1">
        <text>Thiol-dependent hydrolysis of ester, thioester, amide, peptide and isopeptide bonds formed by the C-terminal Gly of ubiquitin (a 76-residue protein attached to proteins as an intracellular targeting signal).</text>
        <dbReference type="EC" id="3.4.19.12"/>
    </reaction>
</comment>
<keyword evidence="1" id="KW-0788">Thiol protease</keyword>
<dbReference type="GO" id="GO:0005829">
    <property type="term" value="C:cytosol"/>
    <property type="evidence" value="ECO:0007669"/>
    <property type="project" value="TreeGrafter"/>
</dbReference>
<dbReference type="SUPFAM" id="SSF54236">
    <property type="entry name" value="Ubiquitin-like"/>
    <property type="match status" value="1"/>
</dbReference>